<dbReference type="GO" id="GO:0042601">
    <property type="term" value="C:endospore-forming forespore"/>
    <property type="evidence" value="ECO:0007669"/>
    <property type="project" value="TreeGrafter"/>
</dbReference>
<accession>A0A140L0X8</accession>
<dbReference type="PANTHER" id="PTHR37822">
    <property type="entry name" value="SPORE PHOTOPRODUCT LYASE-RELATED"/>
    <property type="match status" value="1"/>
</dbReference>
<dbReference type="GO" id="GO:0009116">
    <property type="term" value="P:nucleoside metabolic process"/>
    <property type="evidence" value="ECO:0007669"/>
    <property type="project" value="InterPro"/>
</dbReference>
<dbReference type="AlphaFoldDB" id="A0A140L0X8"/>
<gene>
    <name evidence="1" type="ORF">AN619_25210</name>
</gene>
<protein>
    <recommendedName>
        <fullName evidence="3">Futalosine hydrolase</fullName>
    </recommendedName>
</protein>
<dbReference type="Gene3D" id="3.40.50.1580">
    <property type="entry name" value="Nucleoside phosphorylase domain"/>
    <property type="match status" value="1"/>
</dbReference>
<organism evidence="1 2">
    <name type="scientific">Thermotalea metallivorans</name>
    <dbReference type="NCBI Taxonomy" id="520762"/>
    <lineage>
        <taxon>Bacteria</taxon>
        <taxon>Bacillati</taxon>
        <taxon>Bacillota</taxon>
        <taxon>Clostridia</taxon>
        <taxon>Peptostreptococcales</taxon>
        <taxon>Thermotaleaceae</taxon>
        <taxon>Thermotalea</taxon>
    </lineage>
</organism>
<dbReference type="SUPFAM" id="SSF53167">
    <property type="entry name" value="Purine and uridine phosphorylases"/>
    <property type="match status" value="1"/>
</dbReference>
<dbReference type="OrthoDB" id="21362at2"/>
<evidence type="ECO:0008006" key="3">
    <source>
        <dbReference type="Google" id="ProtNLM"/>
    </source>
</evidence>
<dbReference type="InterPro" id="IPR035994">
    <property type="entry name" value="Nucleoside_phosphorylase_sf"/>
</dbReference>
<name>A0A140L0X8_9FIRM</name>
<evidence type="ECO:0000313" key="1">
    <source>
        <dbReference type="EMBL" id="KXG74203.1"/>
    </source>
</evidence>
<dbReference type="GO" id="GO:0051539">
    <property type="term" value="F:4 iron, 4 sulfur cluster binding"/>
    <property type="evidence" value="ECO:0007669"/>
    <property type="project" value="TreeGrafter"/>
</dbReference>
<dbReference type="RefSeq" id="WP_068557467.1">
    <property type="nucleotide sequence ID" value="NZ_LOEE01000061.1"/>
</dbReference>
<dbReference type="GO" id="GO:0003913">
    <property type="term" value="F:DNA photolyase activity"/>
    <property type="evidence" value="ECO:0007669"/>
    <property type="project" value="TreeGrafter"/>
</dbReference>
<sequence length="276" mass="30862">MIYITTAMYWEASPFIRYLGLKRDPEIVKFQVFKNENITLIITGTGIAAAIATAHLLTLSNAQSADLLINLGICGANTRKFSKGSPVLCHKIIEHTTKKSFFPDVLFSHPFQEGILETFPRVVNRYKDKDIEGELADMEGAGVFQAASLFLPPHQIHIIKIVSDFLEGEGLTGDDATAMVERNAAQIISWIDKRGKALSAPKPVLTEEEEELLQKISKNLNLTAAMQHQLRQMAKQYQVRCGNVRDVLQSYISISSTTKNEGKMHFARIKEQLTDL</sequence>
<comment type="caution">
    <text evidence="1">The sequence shown here is derived from an EMBL/GenBank/DDBJ whole genome shotgun (WGS) entry which is preliminary data.</text>
</comment>
<evidence type="ECO:0000313" key="2">
    <source>
        <dbReference type="Proteomes" id="UP000070456"/>
    </source>
</evidence>
<dbReference type="STRING" id="520762.AN619_25210"/>
<proteinExistence type="predicted"/>
<keyword evidence="2" id="KW-1185">Reference proteome</keyword>
<dbReference type="GO" id="GO:1904047">
    <property type="term" value="F:S-adenosyl-L-methionine binding"/>
    <property type="evidence" value="ECO:0007669"/>
    <property type="project" value="TreeGrafter"/>
</dbReference>
<reference evidence="1 2" key="1">
    <citation type="submission" date="2015-12" db="EMBL/GenBank/DDBJ databases">
        <title>Draft genome sequence of the thermoanaerobe Thermotalea metallivorans, an isolate from the runoff channel of the Great Artesian Basin, Australia.</title>
        <authorList>
            <person name="Patel B.K."/>
        </authorList>
    </citation>
    <scope>NUCLEOTIDE SEQUENCE [LARGE SCALE GENOMIC DNA]</scope>
    <source>
        <strain evidence="1 2">B2-1</strain>
    </source>
</reference>
<dbReference type="EMBL" id="LOEE01000061">
    <property type="protein sequence ID" value="KXG74203.1"/>
    <property type="molecule type" value="Genomic_DNA"/>
</dbReference>
<dbReference type="Proteomes" id="UP000070456">
    <property type="component" value="Unassembled WGS sequence"/>
</dbReference>
<dbReference type="PANTHER" id="PTHR37822:SF2">
    <property type="entry name" value="SPORE PHOTOPRODUCT LYASE"/>
    <property type="match status" value="1"/>
</dbReference>
<dbReference type="InterPro" id="IPR049539">
    <property type="entry name" value="SPL"/>
</dbReference>